<keyword evidence="2" id="KW-1185">Reference proteome</keyword>
<evidence type="ECO:0000313" key="2">
    <source>
        <dbReference type="Proteomes" id="UP000789901"/>
    </source>
</evidence>
<name>A0ABN7UZB2_GIGMA</name>
<evidence type="ECO:0000313" key="1">
    <source>
        <dbReference type="EMBL" id="CAG8706712.1"/>
    </source>
</evidence>
<protein>
    <submittedName>
        <fullName evidence="1">19863_t:CDS:1</fullName>
    </submittedName>
</protein>
<dbReference type="EMBL" id="CAJVQB010007640">
    <property type="protein sequence ID" value="CAG8706712.1"/>
    <property type="molecule type" value="Genomic_DNA"/>
</dbReference>
<accession>A0ABN7UZB2</accession>
<organism evidence="1 2">
    <name type="scientific">Gigaspora margarita</name>
    <dbReference type="NCBI Taxonomy" id="4874"/>
    <lineage>
        <taxon>Eukaryota</taxon>
        <taxon>Fungi</taxon>
        <taxon>Fungi incertae sedis</taxon>
        <taxon>Mucoromycota</taxon>
        <taxon>Glomeromycotina</taxon>
        <taxon>Glomeromycetes</taxon>
        <taxon>Diversisporales</taxon>
        <taxon>Gigasporaceae</taxon>
        <taxon>Gigaspora</taxon>
    </lineage>
</organism>
<sequence length="71" mass="8244">MVLINLETLEKLVFADIVLNLSKNNLDVNDIVSKVKRLLNEEILERLERLQFLVKVNGKIKHKAADLIEIY</sequence>
<comment type="caution">
    <text evidence="1">The sequence shown here is derived from an EMBL/GenBank/DDBJ whole genome shotgun (WGS) entry which is preliminary data.</text>
</comment>
<reference evidence="1 2" key="1">
    <citation type="submission" date="2021-06" db="EMBL/GenBank/DDBJ databases">
        <authorList>
            <person name="Kallberg Y."/>
            <person name="Tangrot J."/>
            <person name="Rosling A."/>
        </authorList>
    </citation>
    <scope>NUCLEOTIDE SEQUENCE [LARGE SCALE GENOMIC DNA]</scope>
    <source>
        <strain evidence="1 2">120-4 pot B 10/14</strain>
    </source>
</reference>
<proteinExistence type="predicted"/>
<dbReference type="Proteomes" id="UP000789901">
    <property type="component" value="Unassembled WGS sequence"/>
</dbReference>
<gene>
    <name evidence="1" type="ORF">GMARGA_LOCUS12489</name>
</gene>